<evidence type="ECO:0000313" key="2">
    <source>
        <dbReference type="Proteomes" id="UP000095280"/>
    </source>
</evidence>
<dbReference type="AlphaFoldDB" id="A0A1I8H0W1"/>
<evidence type="ECO:0000256" key="1">
    <source>
        <dbReference type="SAM" id="MobiDB-lite"/>
    </source>
</evidence>
<evidence type="ECO:0000313" key="3">
    <source>
        <dbReference type="WBParaSite" id="maker-uti_cns_0001500-snap-gene-0.16-mRNA-1"/>
    </source>
</evidence>
<dbReference type="WBParaSite" id="maker-uti_cns_0003980-snap-gene-0.5-mRNA-1">
    <property type="protein sequence ID" value="maker-uti_cns_0003980-snap-gene-0.5-mRNA-1"/>
    <property type="gene ID" value="maker-uti_cns_0003980-snap-gene-0.5"/>
</dbReference>
<organism evidence="2 4">
    <name type="scientific">Macrostomum lignano</name>
    <dbReference type="NCBI Taxonomy" id="282301"/>
    <lineage>
        <taxon>Eukaryota</taxon>
        <taxon>Metazoa</taxon>
        <taxon>Spiralia</taxon>
        <taxon>Lophotrochozoa</taxon>
        <taxon>Platyhelminthes</taxon>
        <taxon>Rhabditophora</taxon>
        <taxon>Macrostomorpha</taxon>
        <taxon>Macrostomida</taxon>
        <taxon>Macrostomidae</taxon>
        <taxon>Macrostomum</taxon>
    </lineage>
</organism>
<keyword evidence="2" id="KW-1185">Reference proteome</keyword>
<protein>
    <submittedName>
        <fullName evidence="3 4">C3H1-type domain-containing protein</fullName>
    </submittedName>
</protein>
<evidence type="ECO:0000313" key="4">
    <source>
        <dbReference type="WBParaSite" id="maker-uti_cns_0003980-snap-gene-0.5-mRNA-1"/>
    </source>
</evidence>
<accession>A0A1I8H0W1</accession>
<dbReference type="Proteomes" id="UP000095280">
    <property type="component" value="Unplaced"/>
</dbReference>
<name>A0A1I8H0W1_9PLAT</name>
<feature type="region of interest" description="Disordered" evidence="1">
    <location>
        <begin position="1"/>
        <end position="45"/>
    </location>
</feature>
<dbReference type="WBParaSite" id="maker-uti_cns_0001500-snap-gene-0.16-mRNA-1">
    <property type="protein sequence ID" value="maker-uti_cns_0001500-snap-gene-0.16-mRNA-1"/>
    <property type="gene ID" value="maker-uti_cns_0001500-snap-gene-0.16"/>
</dbReference>
<sequence length="119" mass="12994">RRSNSRLGDPDRRSAGNRGGHRGGAAVEASQAPALEQRQRHRPLFQVQEAGGHRCGLRADCPHLHCVAGAVLDRHLLCPVPHPLLLPGTSRRCSRVLKPGLPDQAWRELRLDVAEEAGL</sequence>
<reference evidence="3 4" key="1">
    <citation type="submission" date="2016-11" db="UniProtKB">
        <authorList>
            <consortium name="WormBaseParasite"/>
        </authorList>
    </citation>
    <scope>IDENTIFICATION</scope>
</reference>
<proteinExistence type="predicted"/>